<organism evidence="1 2">
    <name type="scientific">Catenulispora pinistramenti</name>
    <dbReference type="NCBI Taxonomy" id="2705254"/>
    <lineage>
        <taxon>Bacteria</taxon>
        <taxon>Bacillati</taxon>
        <taxon>Actinomycetota</taxon>
        <taxon>Actinomycetes</taxon>
        <taxon>Catenulisporales</taxon>
        <taxon>Catenulisporaceae</taxon>
        <taxon>Catenulispora</taxon>
    </lineage>
</organism>
<protein>
    <submittedName>
        <fullName evidence="1">Uncharacterized protein</fullName>
    </submittedName>
</protein>
<dbReference type="RefSeq" id="WP_212010405.1">
    <property type="nucleotide sequence ID" value="NZ_JAAFYZ010000056.1"/>
</dbReference>
<evidence type="ECO:0000313" key="1">
    <source>
        <dbReference type="EMBL" id="MBS2548827.1"/>
    </source>
</evidence>
<reference evidence="1 2" key="1">
    <citation type="submission" date="2020-02" db="EMBL/GenBank/DDBJ databases">
        <title>Acidophilic actinobacteria isolated from forest soil.</title>
        <authorList>
            <person name="Golinska P."/>
        </authorList>
    </citation>
    <scope>NUCLEOTIDE SEQUENCE [LARGE SCALE GENOMIC DNA]</scope>
    <source>
        <strain evidence="1 2">NL8</strain>
    </source>
</reference>
<evidence type="ECO:0000313" key="2">
    <source>
        <dbReference type="Proteomes" id="UP000730482"/>
    </source>
</evidence>
<comment type="caution">
    <text evidence="1">The sequence shown here is derived from an EMBL/GenBank/DDBJ whole genome shotgun (WGS) entry which is preliminary data.</text>
</comment>
<name>A0ABS5KS02_9ACTN</name>
<keyword evidence="2" id="KW-1185">Reference proteome</keyword>
<dbReference type="Proteomes" id="UP000730482">
    <property type="component" value="Unassembled WGS sequence"/>
</dbReference>
<dbReference type="EMBL" id="JAAFYZ010000056">
    <property type="protein sequence ID" value="MBS2548827.1"/>
    <property type="molecule type" value="Genomic_DNA"/>
</dbReference>
<accession>A0ABS5KS02</accession>
<sequence>MEIVITVVEEPSLPPAVAARVDAKRQRVEVLMPHGMTFKQKCAALASVLRHQAETS</sequence>
<proteinExistence type="predicted"/>
<gene>
    <name evidence="1" type="ORF">KGQ19_18330</name>
</gene>